<comment type="caution">
    <text evidence="2">The sequence shown here is derived from an EMBL/GenBank/DDBJ whole genome shotgun (WGS) entry which is preliminary data.</text>
</comment>
<keyword evidence="3" id="KW-1185">Reference proteome</keyword>
<gene>
    <name evidence="2" type="ORF">DM860_017387</name>
</gene>
<proteinExistence type="predicted"/>
<feature type="region of interest" description="Disordered" evidence="1">
    <location>
        <begin position="1"/>
        <end position="23"/>
    </location>
</feature>
<evidence type="ECO:0000313" key="3">
    <source>
        <dbReference type="Proteomes" id="UP000249390"/>
    </source>
</evidence>
<protein>
    <submittedName>
        <fullName evidence="2">Uncharacterized protein</fullName>
    </submittedName>
</protein>
<evidence type="ECO:0000256" key="1">
    <source>
        <dbReference type="SAM" id="MobiDB-lite"/>
    </source>
</evidence>
<dbReference type="Proteomes" id="UP000249390">
    <property type="component" value="Unassembled WGS sequence"/>
</dbReference>
<sequence length="218" mass="24783">MSRLANPHRRRRRQTSGPFTNEAGQVPFSIESKDYVVSYDGPNITISESKVGKTRILSVSKTLATQCIEILSRPDYSKESWEITCYDGDSSLKVFWDSNRFGRFVRLHSYKASRHIFIPASYNFTGLNIFCKGLSQLLRTLEDRNLMSNQQPLLIGTTEIVGNAKIVSDEGWRCAPSERDCGREEEEQEESVNRISTDSALKLEWESTSRQSTDAVLD</sequence>
<dbReference type="EMBL" id="NQVE01000107">
    <property type="protein sequence ID" value="RAL47909.1"/>
    <property type="molecule type" value="Genomic_DNA"/>
</dbReference>
<accession>A0A328DU52</accession>
<feature type="compositionally biased region" description="Basic residues" evidence="1">
    <location>
        <begin position="1"/>
        <end position="14"/>
    </location>
</feature>
<evidence type="ECO:0000313" key="2">
    <source>
        <dbReference type="EMBL" id="RAL47909.1"/>
    </source>
</evidence>
<organism evidence="2 3">
    <name type="scientific">Cuscuta australis</name>
    <dbReference type="NCBI Taxonomy" id="267555"/>
    <lineage>
        <taxon>Eukaryota</taxon>
        <taxon>Viridiplantae</taxon>
        <taxon>Streptophyta</taxon>
        <taxon>Embryophyta</taxon>
        <taxon>Tracheophyta</taxon>
        <taxon>Spermatophyta</taxon>
        <taxon>Magnoliopsida</taxon>
        <taxon>eudicotyledons</taxon>
        <taxon>Gunneridae</taxon>
        <taxon>Pentapetalae</taxon>
        <taxon>asterids</taxon>
        <taxon>lamiids</taxon>
        <taxon>Solanales</taxon>
        <taxon>Convolvulaceae</taxon>
        <taxon>Cuscuteae</taxon>
        <taxon>Cuscuta</taxon>
        <taxon>Cuscuta subgen. Grammica</taxon>
        <taxon>Cuscuta sect. Cleistogrammica</taxon>
    </lineage>
</organism>
<dbReference type="AlphaFoldDB" id="A0A328DU52"/>
<reference evidence="2 3" key="1">
    <citation type="submission" date="2018-06" db="EMBL/GenBank/DDBJ databases">
        <title>The Genome of Cuscuta australis (Dodder) Provides Insight into the Evolution of Plant Parasitism.</title>
        <authorList>
            <person name="Liu H."/>
        </authorList>
    </citation>
    <scope>NUCLEOTIDE SEQUENCE [LARGE SCALE GENOMIC DNA]</scope>
    <source>
        <strain evidence="3">cv. Yunnan</strain>
        <tissue evidence="2">Vines</tissue>
    </source>
</reference>
<name>A0A328DU52_9ASTE</name>